<keyword evidence="1" id="KW-1133">Transmembrane helix</keyword>
<dbReference type="Pfam" id="PF06532">
    <property type="entry name" value="NrsF"/>
    <property type="match status" value="1"/>
</dbReference>
<sequence length="214" mass="22585">MTTTEELVQGLARDVRPVGRRAVEWRVLIGVGGGAVVSAVLAISVLGLREDLGTAAQGGALWIKVAYTLALALAAFAMTTQLARPGRESLRFAWAAAVPVVLLAALGFVELMRTPPNERMALWLGESWQSCPWLVLSLAVPVFVGLLWAFRQLAPTRLRAAGAAAGLTAGAVAAAVYCLHCPEASALFVLTWYSLGIALATLAGTLVGPRLLRW</sequence>
<dbReference type="AlphaFoldDB" id="A0A8B2NNU1"/>
<evidence type="ECO:0000256" key="1">
    <source>
        <dbReference type="SAM" id="Phobius"/>
    </source>
</evidence>
<feature type="transmembrane region" description="Helical" evidence="1">
    <location>
        <begin position="60"/>
        <end position="80"/>
    </location>
</feature>
<feature type="transmembrane region" description="Helical" evidence="1">
    <location>
        <begin position="186"/>
        <end position="208"/>
    </location>
</feature>
<keyword evidence="1" id="KW-0472">Membrane</keyword>
<gene>
    <name evidence="2" type="ORF">DLJ53_09075</name>
</gene>
<feature type="transmembrane region" description="Helical" evidence="1">
    <location>
        <begin position="162"/>
        <end position="180"/>
    </location>
</feature>
<evidence type="ECO:0000313" key="3">
    <source>
        <dbReference type="Proteomes" id="UP000249590"/>
    </source>
</evidence>
<accession>A0A8B2NNU1</accession>
<organism evidence="2 3">
    <name type="scientific">Acuticoccus sediminis</name>
    <dbReference type="NCBI Taxonomy" id="2184697"/>
    <lineage>
        <taxon>Bacteria</taxon>
        <taxon>Pseudomonadati</taxon>
        <taxon>Pseudomonadota</taxon>
        <taxon>Alphaproteobacteria</taxon>
        <taxon>Hyphomicrobiales</taxon>
        <taxon>Amorphaceae</taxon>
        <taxon>Acuticoccus</taxon>
    </lineage>
</organism>
<feature type="transmembrane region" description="Helical" evidence="1">
    <location>
        <begin position="27"/>
        <end position="48"/>
    </location>
</feature>
<evidence type="ECO:0000313" key="2">
    <source>
        <dbReference type="EMBL" id="RAI01565.1"/>
    </source>
</evidence>
<proteinExistence type="predicted"/>
<feature type="transmembrane region" description="Helical" evidence="1">
    <location>
        <begin position="132"/>
        <end position="150"/>
    </location>
</feature>
<dbReference type="Proteomes" id="UP000249590">
    <property type="component" value="Unassembled WGS sequence"/>
</dbReference>
<name>A0A8B2NNU1_9HYPH</name>
<keyword evidence="3" id="KW-1185">Reference proteome</keyword>
<dbReference type="RefSeq" id="WP_111344496.1">
    <property type="nucleotide sequence ID" value="NZ_QHHQ01000002.1"/>
</dbReference>
<dbReference type="OrthoDB" id="7764375at2"/>
<feature type="transmembrane region" description="Helical" evidence="1">
    <location>
        <begin position="92"/>
        <end position="112"/>
    </location>
</feature>
<protein>
    <submittedName>
        <fullName evidence="2">DUF1109 domain-containing protein</fullName>
    </submittedName>
</protein>
<dbReference type="EMBL" id="QHHQ01000002">
    <property type="protein sequence ID" value="RAI01565.1"/>
    <property type="molecule type" value="Genomic_DNA"/>
</dbReference>
<keyword evidence="1" id="KW-0812">Transmembrane</keyword>
<reference evidence="2 3" key="1">
    <citation type="submission" date="2018-05" db="EMBL/GenBank/DDBJ databases">
        <title>Acuticoccus sediminis sp. nov., isolated from deep-sea sediment of Indian Ocean.</title>
        <authorList>
            <person name="Liu X."/>
            <person name="Lai Q."/>
            <person name="Du Y."/>
            <person name="Sun F."/>
            <person name="Zhang X."/>
            <person name="Wang S."/>
            <person name="Shao Z."/>
        </authorList>
    </citation>
    <scope>NUCLEOTIDE SEQUENCE [LARGE SCALE GENOMIC DNA]</scope>
    <source>
        <strain evidence="2 3">PTG4-2</strain>
    </source>
</reference>
<comment type="caution">
    <text evidence="2">The sequence shown here is derived from an EMBL/GenBank/DDBJ whole genome shotgun (WGS) entry which is preliminary data.</text>
</comment>
<dbReference type="InterPro" id="IPR009495">
    <property type="entry name" value="NrsF"/>
</dbReference>